<feature type="transmembrane region" description="Helical" evidence="1">
    <location>
        <begin position="105"/>
        <end position="125"/>
    </location>
</feature>
<feature type="transmembrane region" description="Helical" evidence="1">
    <location>
        <begin position="498"/>
        <end position="521"/>
    </location>
</feature>
<feature type="transmembrane region" description="Helical" evidence="1">
    <location>
        <begin position="213"/>
        <end position="235"/>
    </location>
</feature>
<sequence>MAVGSRRQKRTRFVAACPFALAFDRTGPVRVALAVRRIAPTLVVPVFRLVLVDVPAVGRVRVGTLGMVALSVAGAVPRSVRLLVALARARLVALAVPVARGRLPAAVVLTSVFLGASGLPIAPVATLDVSVLRSSALELGVVGPRAALVSVAFLAVLEAATGLAAARSVDITAVAALRPVLPPVPFRLLSTVLAALLLVLPAVAAVPSVLARLLVLHLHLAAGLSVVGVAAPALVALPSSPSLLVHWLLTAFPLIVHRLLASLASRLTVLLRLRTLLFSLGPPTLLPPPGLAVSLTPLALPTLLAPVAAELGALAALLSGRSAPDAAVLEIRLVGHVGFELAAGVSPPFSLGLLAATALGVRPLVAPLMLLAASSLWHIRLVLTLALALPLGPPPTLLHLRPVPIALSPPAARRSPFALAAASLVSARLAAVLEVAFSDRVRLEAALSAARLFAAAGTVSLLRSALAVPLVGASFTLLATVSTLLASASSPLRIASTLSWLLTTPLATPVSLLLSVLFVFLRISSSASALLSDVLLGLAASRVLVVVPWCPATLRSPTAQFGLVVLASATRRLPFAPAAATFVSARLAAVLEVAFPDRVRLEAALSVGPSFAPGAILSSRLLAALAVGASRLTTVPFVASSTRRLTSSTASVASVGLARALGAALVGVSVSSVSHDLEAGSVTRIAPIAAARRRSSSLEPAPIRHRHLPRSSG</sequence>
<comment type="caution">
    <text evidence="2">The sequence shown here is derived from an EMBL/GenBank/DDBJ whole genome shotgun (WGS) entry which is preliminary data.</text>
</comment>
<dbReference type="EMBL" id="AOHZ01000062">
    <property type="protein sequence ID" value="ELY53815.1"/>
    <property type="molecule type" value="Genomic_DNA"/>
</dbReference>
<dbReference type="AlphaFoldDB" id="L9WWH0"/>
<name>L9WWH0_9EURY</name>
<evidence type="ECO:0000313" key="2">
    <source>
        <dbReference type="EMBL" id="ELY53815.1"/>
    </source>
</evidence>
<feature type="transmembrane region" description="Helical" evidence="1">
    <location>
        <begin position="186"/>
        <end position="206"/>
    </location>
</feature>
<dbReference type="PATRIC" id="fig|1227499.3.peg.2783"/>
<evidence type="ECO:0000256" key="1">
    <source>
        <dbReference type="SAM" id="Phobius"/>
    </source>
</evidence>
<gene>
    <name evidence="2" type="ORF">C493_13568</name>
</gene>
<organism evidence="2 3">
    <name type="scientific">Natronolimnohabitans innermongolicus JCM 12255</name>
    <dbReference type="NCBI Taxonomy" id="1227499"/>
    <lineage>
        <taxon>Archaea</taxon>
        <taxon>Methanobacteriati</taxon>
        <taxon>Methanobacteriota</taxon>
        <taxon>Stenosarchaea group</taxon>
        <taxon>Halobacteria</taxon>
        <taxon>Halobacteriales</taxon>
        <taxon>Natrialbaceae</taxon>
        <taxon>Natronolimnohabitans</taxon>
    </lineage>
</organism>
<feature type="transmembrane region" description="Helical" evidence="1">
    <location>
        <begin position="449"/>
        <end position="478"/>
    </location>
</feature>
<feature type="transmembrane region" description="Helical" evidence="1">
    <location>
        <begin position="247"/>
        <end position="269"/>
    </location>
</feature>
<keyword evidence="1" id="KW-0472">Membrane</keyword>
<keyword evidence="1" id="KW-1133">Transmembrane helix</keyword>
<feature type="transmembrane region" description="Helical" evidence="1">
    <location>
        <begin position="58"/>
        <end position="75"/>
    </location>
</feature>
<reference evidence="2 3" key="1">
    <citation type="journal article" date="2014" name="PLoS Genet.">
        <title>Phylogenetically driven sequencing of extremely halophilic archaea reveals strategies for static and dynamic osmo-response.</title>
        <authorList>
            <person name="Becker E.A."/>
            <person name="Seitzer P.M."/>
            <person name="Tritt A."/>
            <person name="Larsen D."/>
            <person name="Krusor M."/>
            <person name="Yao A.I."/>
            <person name="Wu D."/>
            <person name="Madern D."/>
            <person name="Eisen J.A."/>
            <person name="Darling A.E."/>
            <person name="Facciotti M.T."/>
        </authorList>
    </citation>
    <scope>NUCLEOTIDE SEQUENCE [LARGE SCALE GENOMIC DNA]</scope>
    <source>
        <strain evidence="2 3">JCM 12255</strain>
    </source>
</reference>
<proteinExistence type="predicted"/>
<keyword evidence="3" id="KW-1185">Reference proteome</keyword>
<evidence type="ECO:0000313" key="3">
    <source>
        <dbReference type="Proteomes" id="UP000011602"/>
    </source>
</evidence>
<protein>
    <submittedName>
        <fullName evidence="2">Uncharacterized protein</fullName>
    </submittedName>
</protein>
<accession>L9WWH0</accession>
<dbReference type="Proteomes" id="UP000011602">
    <property type="component" value="Unassembled WGS sequence"/>
</dbReference>
<keyword evidence="1" id="KW-0812">Transmembrane</keyword>